<dbReference type="HOGENOM" id="CLU_2251976_0_0_1"/>
<dbReference type="RefSeq" id="XP_047606259.1">
    <property type="nucleotide sequence ID" value="XM_047751145.1"/>
</dbReference>
<dbReference type="Proteomes" id="UP000008864">
    <property type="component" value="Unassembled WGS sequence"/>
</dbReference>
<gene>
    <name evidence="1" type="ORF">TERG_12142</name>
</gene>
<organism evidence="1 2">
    <name type="scientific">Trichophyton rubrum (strain ATCC MYA-4607 / CBS 118892)</name>
    <name type="common">Athlete's foot fungus</name>
    <dbReference type="NCBI Taxonomy" id="559305"/>
    <lineage>
        <taxon>Eukaryota</taxon>
        <taxon>Fungi</taxon>
        <taxon>Dikarya</taxon>
        <taxon>Ascomycota</taxon>
        <taxon>Pezizomycotina</taxon>
        <taxon>Eurotiomycetes</taxon>
        <taxon>Eurotiomycetidae</taxon>
        <taxon>Onygenales</taxon>
        <taxon>Arthrodermataceae</taxon>
        <taxon>Trichophyton</taxon>
    </lineage>
</organism>
<keyword evidence="2" id="KW-1185">Reference proteome</keyword>
<dbReference type="InParanoid" id="A0A080WL70"/>
<evidence type="ECO:0000313" key="2">
    <source>
        <dbReference type="Proteomes" id="UP000008864"/>
    </source>
</evidence>
<evidence type="ECO:0000313" key="1">
    <source>
        <dbReference type="EMBL" id="KFL61562.1"/>
    </source>
</evidence>
<reference evidence="2" key="1">
    <citation type="journal article" date="2012" name="MBio">
        <title>Comparative genome analysis of Trichophyton rubrum and related dermatophytes reveals candidate genes involved in infection.</title>
        <authorList>
            <person name="Martinez D.A."/>
            <person name="Oliver B.G."/>
            <person name="Graeser Y."/>
            <person name="Goldberg J.M."/>
            <person name="Li W."/>
            <person name="Martinez-Rossi N.M."/>
            <person name="Monod M."/>
            <person name="Shelest E."/>
            <person name="Barton R.C."/>
            <person name="Birch E."/>
            <person name="Brakhage A.A."/>
            <person name="Chen Z."/>
            <person name="Gurr S.J."/>
            <person name="Heiman D."/>
            <person name="Heitman J."/>
            <person name="Kosti I."/>
            <person name="Rossi A."/>
            <person name="Saif S."/>
            <person name="Samalova M."/>
            <person name="Saunders C.W."/>
            <person name="Shea T."/>
            <person name="Summerbell R.C."/>
            <person name="Xu J."/>
            <person name="Young S."/>
            <person name="Zeng Q."/>
            <person name="Birren B.W."/>
            <person name="Cuomo C.A."/>
            <person name="White T.C."/>
        </authorList>
    </citation>
    <scope>NUCLEOTIDE SEQUENCE [LARGE SCALE GENOMIC DNA]</scope>
    <source>
        <strain evidence="2">ATCC MYA-4607 / CBS 118892</strain>
    </source>
</reference>
<sequence>MRLISLGYKIETSKNMPERHRKNREDLISQEVENKCITSLEFQPVRAKISIDCPLHLYILFLPAVRVGFAGLRGCSPHAHSRSPYVRLCPFLLLLYQAMPGLSE</sequence>
<name>A0A080WL70_TRIRC</name>
<proteinExistence type="predicted"/>
<dbReference type="GeneID" id="71777417"/>
<dbReference type="AlphaFoldDB" id="A0A080WL70"/>
<dbReference type="EMBL" id="GG700651">
    <property type="protein sequence ID" value="KFL61562.1"/>
    <property type="molecule type" value="Genomic_DNA"/>
</dbReference>
<dbReference type="VEuPathDB" id="FungiDB:TERG_12142"/>
<protein>
    <submittedName>
        <fullName evidence="1">Uncharacterized protein</fullName>
    </submittedName>
</protein>
<accession>A0A080WL70</accession>